<feature type="domain" description="PAC" evidence="8">
    <location>
        <begin position="194"/>
        <end position="244"/>
    </location>
</feature>
<dbReference type="Gene3D" id="1.10.287.130">
    <property type="match status" value="1"/>
</dbReference>
<dbReference type="EC" id="2.7.13.3" evidence="2"/>
<dbReference type="SMART" id="SM00388">
    <property type="entry name" value="HisKA"/>
    <property type="match status" value="1"/>
</dbReference>
<dbReference type="InterPro" id="IPR003594">
    <property type="entry name" value="HATPase_dom"/>
</dbReference>
<comment type="caution">
    <text evidence="9">The sequence shown here is derived from an EMBL/GenBank/DDBJ whole genome shotgun (WGS) entry which is preliminary data.</text>
</comment>
<dbReference type="InterPro" id="IPR001610">
    <property type="entry name" value="PAC"/>
</dbReference>
<dbReference type="SUPFAM" id="SSF55874">
    <property type="entry name" value="ATPase domain of HSP90 chaperone/DNA topoisomerase II/histidine kinase"/>
    <property type="match status" value="1"/>
</dbReference>
<dbReference type="PROSITE" id="PS50109">
    <property type="entry name" value="HIS_KIN"/>
    <property type="match status" value="1"/>
</dbReference>
<dbReference type="PANTHER" id="PTHR43304:SF1">
    <property type="entry name" value="PAC DOMAIN-CONTAINING PROTEIN"/>
    <property type="match status" value="1"/>
</dbReference>
<dbReference type="Pfam" id="PF00989">
    <property type="entry name" value="PAS"/>
    <property type="match status" value="1"/>
</dbReference>
<dbReference type="PRINTS" id="PR00344">
    <property type="entry name" value="BCTRLSENSOR"/>
</dbReference>
<reference evidence="9 10" key="1">
    <citation type="submission" date="2020-09" db="EMBL/GenBank/DDBJ databases">
        <title>Echinicola sp. CAU 1574 isolated from sand of Sido Beach.</title>
        <authorList>
            <person name="Kim W."/>
        </authorList>
    </citation>
    <scope>NUCLEOTIDE SEQUENCE [LARGE SCALE GENOMIC DNA]</scope>
    <source>
        <strain evidence="9 10">CAU 1574</strain>
    </source>
</reference>
<evidence type="ECO:0000256" key="3">
    <source>
        <dbReference type="ARBA" id="ARBA00022553"/>
    </source>
</evidence>
<dbReference type="Gene3D" id="3.30.450.20">
    <property type="entry name" value="PAS domain"/>
    <property type="match status" value="3"/>
</dbReference>
<dbReference type="InterPro" id="IPR052162">
    <property type="entry name" value="Sensor_kinase/Photoreceptor"/>
</dbReference>
<dbReference type="RefSeq" id="WP_192009709.1">
    <property type="nucleotide sequence ID" value="NZ_JACYTQ010000002.1"/>
</dbReference>
<dbReference type="Proteomes" id="UP000647133">
    <property type="component" value="Unassembled WGS sequence"/>
</dbReference>
<evidence type="ECO:0000256" key="1">
    <source>
        <dbReference type="ARBA" id="ARBA00000085"/>
    </source>
</evidence>
<dbReference type="CDD" id="cd00082">
    <property type="entry name" value="HisKA"/>
    <property type="match status" value="1"/>
</dbReference>
<dbReference type="InterPro" id="IPR013767">
    <property type="entry name" value="PAS_fold"/>
</dbReference>
<dbReference type="CDD" id="cd16921">
    <property type="entry name" value="HATPase_FilI-like"/>
    <property type="match status" value="1"/>
</dbReference>
<evidence type="ECO:0000256" key="2">
    <source>
        <dbReference type="ARBA" id="ARBA00012438"/>
    </source>
</evidence>
<feature type="domain" description="PAS" evidence="7">
    <location>
        <begin position="1"/>
        <end position="67"/>
    </location>
</feature>
<dbReference type="SMART" id="SM00091">
    <property type="entry name" value="PAS"/>
    <property type="match status" value="3"/>
</dbReference>
<dbReference type="CDD" id="cd00130">
    <property type="entry name" value="PAS"/>
    <property type="match status" value="3"/>
</dbReference>
<name>A0ABR9AJH5_9BACT</name>
<dbReference type="InterPro" id="IPR036890">
    <property type="entry name" value="HATPase_C_sf"/>
</dbReference>
<dbReference type="SUPFAM" id="SSF55785">
    <property type="entry name" value="PYP-like sensor domain (PAS domain)"/>
    <property type="match status" value="3"/>
</dbReference>
<dbReference type="InterPro" id="IPR000014">
    <property type="entry name" value="PAS"/>
</dbReference>
<protein>
    <recommendedName>
        <fullName evidence="2">histidine kinase</fullName>
        <ecNumber evidence="2">2.7.13.3</ecNumber>
    </recommendedName>
</protein>
<evidence type="ECO:0000259" key="7">
    <source>
        <dbReference type="PROSITE" id="PS50112"/>
    </source>
</evidence>
<evidence type="ECO:0000313" key="9">
    <source>
        <dbReference type="EMBL" id="MBD8488860.1"/>
    </source>
</evidence>
<feature type="domain" description="PAS" evidence="7">
    <location>
        <begin position="117"/>
        <end position="170"/>
    </location>
</feature>
<dbReference type="Pfam" id="PF00512">
    <property type="entry name" value="HisKA"/>
    <property type="match status" value="1"/>
</dbReference>
<dbReference type="InterPro" id="IPR035965">
    <property type="entry name" value="PAS-like_dom_sf"/>
</dbReference>
<dbReference type="InterPro" id="IPR000700">
    <property type="entry name" value="PAS-assoc_C"/>
</dbReference>
<evidence type="ECO:0000259" key="6">
    <source>
        <dbReference type="PROSITE" id="PS50109"/>
    </source>
</evidence>
<feature type="domain" description="PAS" evidence="7">
    <location>
        <begin position="238"/>
        <end position="291"/>
    </location>
</feature>
<sequence>MKNDIIDHAKDAVICFNLQGDITYCNSAACKLLKYREEELIGLDQKILLPPNSEENFDQIRDAILFNEDIAPLQTERLSKQKTKVAVSVQYSPILSEAGKILGISSILRQVSQFEKAGNKAQALLETAPDAMVIVNEVGQIVLVNEQTEIMFGYKKTELLGSEIEILIPNKFLKHHKQYRDKYIQKPKSRKMIKGMELSGRQKNGETFPVEISLSPLNTEEGLFVSAAIRNITDRKRAENKFKGLLESAPDAIVIVGEEGKIQLVNAQVKNLFGYEKEELIGERIERLIPERFRAQHPKHRDSFFSNSKLRPMGAGLELAGLRKNGQEFPVEISLSPLETEEGILVSAAIRDISDRKEAQRALETFNQQLQTKNKELEQFAYVASHDLQEPLRTVTSFTELLAENYGHHFDETGKKSMRFISEATGRMRHLIQGLLDYSRIGRDRALNAVDCNQILKEIQSDLNSTIQESGVQFTVYPLPEIRGYETELRLLFQNLVTNGIKFRRPDVLAEIQISAESKNEEWVFAVKDNGIGIEEKYAEKIFIIFQRLHERNKYEGTGIGLAHCQKIVELHGGNIWVESKVNQGSTFYFTIPRIT</sequence>
<feature type="domain" description="Histidine kinase" evidence="6">
    <location>
        <begin position="383"/>
        <end position="596"/>
    </location>
</feature>
<keyword evidence="10" id="KW-1185">Reference proteome</keyword>
<dbReference type="Pfam" id="PF13426">
    <property type="entry name" value="PAS_9"/>
    <property type="match status" value="2"/>
</dbReference>
<dbReference type="PROSITE" id="PS50112">
    <property type="entry name" value="PAS"/>
    <property type="match status" value="3"/>
</dbReference>
<evidence type="ECO:0000259" key="8">
    <source>
        <dbReference type="PROSITE" id="PS50113"/>
    </source>
</evidence>
<dbReference type="InterPro" id="IPR005467">
    <property type="entry name" value="His_kinase_dom"/>
</dbReference>
<dbReference type="SMART" id="SM00387">
    <property type="entry name" value="HATPase_c"/>
    <property type="match status" value="1"/>
</dbReference>
<gene>
    <name evidence="9" type="ORF">IFO69_08900</name>
</gene>
<evidence type="ECO:0000256" key="4">
    <source>
        <dbReference type="ARBA" id="ARBA00022679"/>
    </source>
</evidence>
<dbReference type="InterPro" id="IPR036097">
    <property type="entry name" value="HisK_dim/P_sf"/>
</dbReference>
<dbReference type="InterPro" id="IPR003661">
    <property type="entry name" value="HisK_dim/P_dom"/>
</dbReference>
<feature type="domain" description="PAC" evidence="8">
    <location>
        <begin position="315"/>
        <end position="365"/>
    </location>
</feature>
<keyword evidence="5" id="KW-0418">Kinase</keyword>
<dbReference type="Gene3D" id="3.30.565.10">
    <property type="entry name" value="Histidine kinase-like ATPase, C-terminal domain"/>
    <property type="match status" value="1"/>
</dbReference>
<evidence type="ECO:0000313" key="10">
    <source>
        <dbReference type="Proteomes" id="UP000647133"/>
    </source>
</evidence>
<accession>A0ABR9AJH5</accession>
<dbReference type="NCBIfam" id="TIGR00229">
    <property type="entry name" value="sensory_box"/>
    <property type="match status" value="3"/>
</dbReference>
<dbReference type="PROSITE" id="PS50113">
    <property type="entry name" value="PAC"/>
    <property type="match status" value="2"/>
</dbReference>
<comment type="catalytic activity">
    <reaction evidence="1">
        <text>ATP + protein L-histidine = ADP + protein N-phospho-L-histidine.</text>
        <dbReference type="EC" id="2.7.13.3"/>
    </reaction>
</comment>
<dbReference type="InterPro" id="IPR004358">
    <property type="entry name" value="Sig_transdc_His_kin-like_C"/>
</dbReference>
<dbReference type="SUPFAM" id="SSF47384">
    <property type="entry name" value="Homodimeric domain of signal transducing histidine kinase"/>
    <property type="match status" value="1"/>
</dbReference>
<organism evidence="9 10">
    <name type="scientific">Echinicola arenosa</name>
    <dbReference type="NCBI Taxonomy" id="2774144"/>
    <lineage>
        <taxon>Bacteria</taxon>
        <taxon>Pseudomonadati</taxon>
        <taxon>Bacteroidota</taxon>
        <taxon>Cytophagia</taxon>
        <taxon>Cytophagales</taxon>
        <taxon>Cyclobacteriaceae</taxon>
        <taxon>Echinicola</taxon>
    </lineage>
</organism>
<dbReference type="Pfam" id="PF02518">
    <property type="entry name" value="HATPase_c"/>
    <property type="match status" value="1"/>
</dbReference>
<proteinExistence type="predicted"/>
<dbReference type="EMBL" id="JACYTQ010000002">
    <property type="protein sequence ID" value="MBD8488860.1"/>
    <property type="molecule type" value="Genomic_DNA"/>
</dbReference>
<dbReference type="PANTHER" id="PTHR43304">
    <property type="entry name" value="PHYTOCHROME-LIKE PROTEIN CPH1"/>
    <property type="match status" value="1"/>
</dbReference>
<dbReference type="SMART" id="SM00086">
    <property type="entry name" value="PAC"/>
    <property type="match status" value="3"/>
</dbReference>
<evidence type="ECO:0000256" key="5">
    <source>
        <dbReference type="ARBA" id="ARBA00022777"/>
    </source>
</evidence>
<keyword evidence="4" id="KW-0808">Transferase</keyword>
<keyword evidence="3" id="KW-0597">Phosphoprotein</keyword>